<dbReference type="EMBL" id="GBRH01239664">
    <property type="protein sequence ID" value="JAD58231.1"/>
    <property type="molecule type" value="Transcribed_RNA"/>
</dbReference>
<accession>A0A0A9B4E1</accession>
<evidence type="ECO:0000313" key="1">
    <source>
        <dbReference type="EMBL" id="JAD58231.1"/>
    </source>
</evidence>
<name>A0A0A9B4E1_ARUDO</name>
<dbReference type="AlphaFoldDB" id="A0A0A9B4E1"/>
<organism evidence="1">
    <name type="scientific">Arundo donax</name>
    <name type="common">Giant reed</name>
    <name type="synonym">Donax arundinaceus</name>
    <dbReference type="NCBI Taxonomy" id="35708"/>
    <lineage>
        <taxon>Eukaryota</taxon>
        <taxon>Viridiplantae</taxon>
        <taxon>Streptophyta</taxon>
        <taxon>Embryophyta</taxon>
        <taxon>Tracheophyta</taxon>
        <taxon>Spermatophyta</taxon>
        <taxon>Magnoliopsida</taxon>
        <taxon>Liliopsida</taxon>
        <taxon>Poales</taxon>
        <taxon>Poaceae</taxon>
        <taxon>PACMAD clade</taxon>
        <taxon>Arundinoideae</taxon>
        <taxon>Arundineae</taxon>
        <taxon>Arundo</taxon>
    </lineage>
</organism>
<sequence>MAPFVAACAVRSSTLSPLLTSLQRFGSVHSAFSATTSPNTTPLFRKTTSLQNCFLNIPLLSTYPLLKWVLCCLQSSSLLLIHV</sequence>
<reference evidence="1" key="1">
    <citation type="submission" date="2014-09" db="EMBL/GenBank/DDBJ databases">
        <authorList>
            <person name="Magalhaes I.L.F."/>
            <person name="Oliveira U."/>
            <person name="Santos F.R."/>
            <person name="Vidigal T.H.D.A."/>
            <person name="Brescovit A.D."/>
            <person name="Santos A.J."/>
        </authorList>
    </citation>
    <scope>NUCLEOTIDE SEQUENCE</scope>
    <source>
        <tissue evidence="1">Shoot tissue taken approximately 20 cm above the soil surface</tissue>
    </source>
</reference>
<reference evidence="1" key="2">
    <citation type="journal article" date="2015" name="Data Brief">
        <title>Shoot transcriptome of the giant reed, Arundo donax.</title>
        <authorList>
            <person name="Barrero R.A."/>
            <person name="Guerrero F.D."/>
            <person name="Moolhuijzen P."/>
            <person name="Goolsby J.A."/>
            <person name="Tidwell J."/>
            <person name="Bellgard S.E."/>
            <person name="Bellgard M.I."/>
        </authorList>
    </citation>
    <scope>NUCLEOTIDE SEQUENCE</scope>
    <source>
        <tissue evidence="1">Shoot tissue taken approximately 20 cm above the soil surface</tissue>
    </source>
</reference>
<proteinExistence type="predicted"/>
<protein>
    <submittedName>
        <fullName evidence="1">Uncharacterized protein</fullName>
    </submittedName>
</protein>